<dbReference type="EMBL" id="DTBD01000039">
    <property type="protein sequence ID" value="HGQ64580.1"/>
    <property type="molecule type" value="Genomic_DNA"/>
</dbReference>
<name>A0A7C4JK25_9CREN</name>
<comment type="caution">
    <text evidence="2">The sequence shown here is derived from an EMBL/GenBank/DDBJ whole genome shotgun (WGS) entry which is preliminary data.</text>
</comment>
<gene>
    <name evidence="2" type="ORF">ENU08_04985</name>
    <name evidence="1" type="ORF">ENU41_01395</name>
</gene>
<evidence type="ECO:0000313" key="1">
    <source>
        <dbReference type="EMBL" id="HGQ35320.1"/>
    </source>
</evidence>
<protein>
    <submittedName>
        <fullName evidence="2">Uncharacterized protein</fullName>
    </submittedName>
</protein>
<proteinExistence type="predicted"/>
<dbReference type="AlphaFoldDB" id="A0A7C4JK25"/>
<dbReference type="EMBL" id="DTCK01000010">
    <property type="protein sequence ID" value="HGQ35320.1"/>
    <property type="molecule type" value="Genomic_DNA"/>
</dbReference>
<sequence>MRLVFSVLGIFKQVFKHLRKAQYLPVTNKGISAVEGISKSTIGEIQVNPNPRLFKSVKCESILTTLICYNALTGYKEILDLDAVI</sequence>
<reference evidence="2" key="1">
    <citation type="journal article" date="2020" name="mSystems">
        <title>Genome- and Community-Level Interaction Insights into Carbon Utilization and Element Cycling Functions of Hydrothermarchaeota in Hydrothermal Sediment.</title>
        <authorList>
            <person name="Zhou Z."/>
            <person name="Liu Y."/>
            <person name="Xu W."/>
            <person name="Pan J."/>
            <person name="Luo Z.H."/>
            <person name="Li M."/>
        </authorList>
    </citation>
    <scope>NUCLEOTIDE SEQUENCE [LARGE SCALE GENOMIC DNA]</scope>
    <source>
        <strain evidence="2">SpSt-637</strain>
        <strain evidence="1">SpSt-667</strain>
    </source>
</reference>
<evidence type="ECO:0000313" key="2">
    <source>
        <dbReference type="EMBL" id="HGQ64580.1"/>
    </source>
</evidence>
<accession>A0A7C4JK25</accession>
<organism evidence="2">
    <name type="scientific">Ignisphaera aggregans</name>
    <dbReference type="NCBI Taxonomy" id="334771"/>
    <lineage>
        <taxon>Archaea</taxon>
        <taxon>Thermoproteota</taxon>
        <taxon>Thermoprotei</taxon>
        <taxon>Desulfurococcales</taxon>
        <taxon>Desulfurococcaceae</taxon>
        <taxon>Ignisphaera</taxon>
    </lineage>
</organism>